<dbReference type="InterPro" id="IPR015943">
    <property type="entry name" value="WD40/YVTN_repeat-like_dom_sf"/>
</dbReference>
<dbReference type="AlphaFoldDB" id="A0A2P2KCC1"/>
<sequence>MITKNEKKNLVQESPPAMADPSPSPSPKPTNSSSSKTTIMDLSEDSLAHCAAYLSPRDLTNLALSCKSLKRAAYCDFIWHRCFRAHWPEQAIQSLSQASGGAREAYLARRAAVQQFKFVDPLAADFYTIAKSIDHVVLDKNDIFFSQGSLIQTMKINRFLGGKDFVTTLSDHNARITCMRLFSLNETSFLRSETQRKENFLATSSSDHSIRLWWKGSCQRCFRGHNGPVSTLSDKLLSDGASASKVLASGGEDGTVRLWSLGSGGKRGQHALKSTLYGHEKPIKLVSVAGHRTSLLVTISNDSKVRVWDTATSSAVRSSCCVGMTSLPPLPVDMKCHESLLYVAAGSSVVTIDLRTMRKVHNFVAINQPRLYSFAVLPSKSLIFAGGKGRAMLWDIRRNQYTPRPEPIAELDGHTGPVTKMHMDPYKIVTGGPEDVFVHVWDADSGKQTNSLICCLSADADTSYGCSAMAVDGTRIVTASYGEEHGVVRFRDFFNASCPVSKHEDDHSSKFWDTGSYSHSDAESSDS</sequence>
<evidence type="ECO:0000256" key="2">
    <source>
        <dbReference type="ARBA" id="ARBA00022737"/>
    </source>
</evidence>
<dbReference type="InterPro" id="IPR001810">
    <property type="entry name" value="F-box_dom"/>
</dbReference>
<keyword evidence="1 3" id="KW-0853">WD repeat</keyword>
<feature type="domain" description="F-box" evidence="5">
    <location>
        <begin position="52"/>
        <end position="84"/>
    </location>
</feature>
<evidence type="ECO:0000256" key="1">
    <source>
        <dbReference type="ARBA" id="ARBA00022574"/>
    </source>
</evidence>
<dbReference type="PROSITE" id="PS50294">
    <property type="entry name" value="WD_REPEATS_REGION"/>
    <property type="match status" value="1"/>
</dbReference>
<feature type="repeat" description="WD" evidence="3">
    <location>
        <begin position="276"/>
        <end position="318"/>
    </location>
</feature>
<feature type="region of interest" description="Disordered" evidence="4">
    <location>
        <begin position="502"/>
        <end position="527"/>
    </location>
</feature>
<dbReference type="InterPro" id="IPR036322">
    <property type="entry name" value="WD40_repeat_dom_sf"/>
</dbReference>
<evidence type="ECO:0000313" key="6">
    <source>
        <dbReference type="EMBL" id="MBX03376.1"/>
    </source>
</evidence>
<evidence type="ECO:0000256" key="4">
    <source>
        <dbReference type="SAM" id="MobiDB-lite"/>
    </source>
</evidence>
<organism evidence="6">
    <name type="scientific">Rhizophora mucronata</name>
    <name type="common">Asiatic mangrove</name>
    <dbReference type="NCBI Taxonomy" id="61149"/>
    <lineage>
        <taxon>Eukaryota</taxon>
        <taxon>Viridiplantae</taxon>
        <taxon>Streptophyta</taxon>
        <taxon>Embryophyta</taxon>
        <taxon>Tracheophyta</taxon>
        <taxon>Spermatophyta</taxon>
        <taxon>Magnoliopsida</taxon>
        <taxon>eudicotyledons</taxon>
        <taxon>Gunneridae</taxon>
        <taxon>Pentapetalae</taxon>
        <taxon>rosids</taxon>
        <taxon>fabids</taxon>
        <taxon>Malpighiales</taxon>
        <taxon>Rhizophoraceae</taxon>
        <taxon>Rhizophora</taxon>
    </lineage>
</organism>
<feature type="region of interest" description="Disordered" evidence="4">
    <location>
        <begin position="1"/>
        <end position="37"/>
    </location>
</feature>
<dbReference type="SMART" id="SM00320">
    <property type="entry name" value="WD40"/>
    <property type="match status" value="5"/>
</dbReference>
<evidence type="ECO:0000259" key="5">
    <source>
        <dbReference type="Pfam" id="PF12937"/>
    </source>
</evidence>
<proteinExistence type="predicted"/>
<dbReference type="SUPFAM" id="SSF50978">
    <property type="entry name" value="WD40 repeat-like"/>
    <property type="match status" value="1"/>
</dbReference>
<dbReference type="InterPro" id="IPR001680">
    <property type="entry name" value="WD40_rpt"/>
</dbReference>
<dbReference type="PANTHER" id="PTHR22847:SF746">
    <property type="entry name" value="OS01G0185400 PROTEIN"/>
    <property type="match status" value="1"/>
</dbReference>
<dbReference type="InterPro" id="IPR019775">
    <property type="entry name" value="WD40_repeat_CS"/>
</dbReference>
<dbReference type="PANTHER" id="PTHR22847">
    <property type="entry name" value="WD40 REPEAT PROTEIN"/>
    <property type="match status" value="1"/>
</dbReference>
<dbReference type="Pfam" id="PF12937">
    <property type="entry name" value="F-box-like"/>
    <property type="match status" value="1"/>
</dbReference>
<dbReference type="InterPro" id="IPR036047">
    <property type="entry name" value="F-box-like_dom_sf"/>
</dbReference>
<keyword evidence="2" id="KW-0677">Repeat</keyword>
<feature type="repeat" description="WD" evidence="3">
    <location>
        <begin position="244"/>
        <end position="261"/>
    </location>
</feature>
<feature type="repeat" description="WD" evidence="3">
    <location>
        <begin position="411"/>
        <end position="451"/>
    </location>
</feature>
<name>A0A2P2KCC1_RHIMU</name>
<accession>A0A2P2KCC1</accession>
<dbReference type="PROSITE" id="PS00678">
    <property type="entry name" value="WD_REPEATS_1"/>
    <property type="match status" value="1"/>
</dbReference>
<dbReference type="PRINTS" id="PR00320">
    <property type="entry name" value="GPROTEINBRPT"/>
</dbReference>
<feature type="compositionally biased region" description="Basic and acidic residues" evidence="4">
    <location>
        <begin position="1"/>
        <end position="10"/>
    </location>
</feature>
<protein>
    <recommendedName>
        <fullName evidence="5">F-box domain-containing protein</fullName>
    </recommendedName>
</protein>
<dbReference type="Gene3D" id="1.20.1280.50">
    <property type="match status" value="1"/>
</dbReference>
<dbReference type="SUPFAM" id="SSF81383">
    <property type="entry name" value="F-box domain"/>
    <property type="match status" value="1"/>
</dbReference>
<dbReference type="InterPro" id="IPR020472">
    <property type="entry name" value="WD40_PAC1"/>
</dbReference>
<dbReference type="Pfam" id="PF00400">
    <property type="entry name" value="WD40"/>
    <property type="match status" value="3"/>
</dbReference>
<dbReference type="EMBL" id="GGEC01022892">
    <property type="protein sequence ID" value="MBX03376.1"/>
    <property type="molecule type" value="Transcribed_RNA"/>
</dbReference>
<evidence type="ECO:0000256" key="3">
    <source>
        <dbReference type="PROSITE-ProRule" id="PRU00221"/>
    </source>
</evidence>
<dbReference type="PROSITE" id="PS50082">
    <property type="entry name" value="WD_REPEATS_2"/>
    <property type="match status" value="3"/>
</dbReference>
<dbReference type="Gene3D" id="2.130.10.10">
    <property type="entry name" value="YVTN repeat-like/Quinoprotein amine dehydrogenase"/>
    <property type="match status" value="2"/>
</dbReference>
<reference evidence="6" key="1">
    <citation type="submission" date="2018-02" db="EMBL/GenBank/DDBJ databases">
        <title>Rhizophora mucronata_Transcriptome.</title>
        <authorList>
            <person name="Meera S.P."/>
            <person name="Sreeshan A."/>
            <person name="Augustine A."/>
        </authorList>
    </citation>
    <scope>NUCLEOTIDE SEQUENCE</scope>
    <source>
        <tissue evidence="6">Leaf</tissue>
    </source>
</reference>